<feature type="non-terminal residue" evidence="2">
    <location>
        <position position="81"/>
    </location>
</feature>
<dbReference type="SMART" id="SM00213">
    <property type="entry name" value="UBQ"/>
    <property type="match status" value="1"/>
</dbReference>
<sequence>MQIFLKTVTGKLINLEVENTDTIESLKLKIQDKEGIPPDYPRLIFNGIELEDNRTLLDYNIQKEAKIDLVIRESILEELKK</sequence>
<dbReference type="Gene3D" id="3.10.20.90">
    <property type="entry name" value="Phosphatidylinositol 3-kinase Catalytic Subunit, Chain A, domain 1"/>
    <property type="match status" value="1"/>
</dbReference>
<evidence type="ECO:0000313" key="2">
    <source>
        <dbReference type="EMBL" id="KAA6362349.1"/>
    </source>
</evidence>
<dbReference type="PRINTS" id="PR00348">
    <property type="entry name" value="UBIQUITIN"/>
</dbReference>
<dbReference type="GO" id="GO:0005840">
    <property type="term" value="C:ribosome"/>
    <property type="evidence" value="ECO:0007669"/>
    <property type="project" value="UniProtKB-KW"/>
</dbReference>
<comment type="caution">
    <text evidence="2">The sequence shown here is derived from an EMBL/GenBank/DDBJ whole genome shotgun (WGS) entry which is preliminary data.</text>
</comment>
<keyword evidence="2" id="KW-0689">Ribosomal protein</keyword>
<reference evidence="2 3" key="1">
    <citation type="submission" date="2019-03" db="EMBL/GenBank/DDBJ databases">
        <title>Single cell metagenomics reveals metabolic interactions within the superorganism composed of flagellate Streblomastix strix and complex community of Bacteroidetes bacteria on its surface.</title>
        <authorList>
            <person name="Treitli S.C."/>
            <person name="Kolisko M."/>
            <person name="Husnik F."/>
            <person name="Keeling P."/>
            <person name="Hampl V."/>
        </authorList>
    </citation>
    <scope>NUCLEOTIDE SEQUENCE [LARGE SCALE GENOMIC DNA]</scope>
    <source>
        <strain evidence="2">ST1C</strain>
    </source>
</reference>
<dbReference type="InterPro" id="IPR019956">
    <property type="entry name" value="Ubiquitin_dom"/>
</dbReference>
<accession>A0A5J4TWT5</accession>
<dbReference type="InterPro" id="IPR050158">
    <property type="entry name" value="Ubiquitin_ubiquitin-like"/>
</dbReference>
<dbReference type="SUPFAM" id="SSF54236">
    <property type="entry name" value="Ubiquitin-like"/>
    <property type="match status" value="1"/>
</dbReference>
<dbReference type="EMBL" id="SNRW01024317">
    <property type="protein sequence ID" value="KAA6362349.1"/>
    <property type="molecule type" value="Genomic_DNA"/>
</dbReference>
<dbReference type="Pfam" id="PF00240">
    <property type="entry name" value="ubiquitin"/>
    <property type="match status" value="1"/>
</dbReference>
<organism evidence="2 3">
    <name type="scientific">Streblomastix strix</name>
    <dbReference type="NCBI Taxonomy" id="222440"/>
    <lineage>
        <taxon>Eukaryota</taxon>
        <taxon>Metamonada</taxon>
        <taxon>Preaxostyla</taxon>
        <taxon>Oxymonadida</taxon>
        <taxon>Streblomastigidae</taxon>
        <taxon>Streblomastix</taxon>
    </lineage>
</organism>
<dbReference type="OrthoDB" id="428577at2759"/>
<dbReference type="Proteomes" id="UP000324800">
    <property type="component" value="Unassembled WGS sequence"/>
</dbReference>
<dbReference type="PROSITE" id="PS50053">
    <property type="entry name" value="UBIQUITIN_2"/>
    <property type="match status" value="1"/>
</dbReference>
<keyword evidence="2" id="KW-0687">Ribonucleoprotein</keyword>
<gene>
    <name evidence="2" type="ORF">EZS28_042123</name>
</gene>
<evidence type="ECO:0000259" key="1">
    <source>
        <dbReference type="PROSITE" id="PS50053"/>
    </source>
</evidence>
<name>A0A5J4TWT5_9EUKA</name>
<dbReference type="InterPro" id="IPR029071">
    <property type="entry name" value="Ubiquitin-like_domsf"/>
</dbReference>
<evidence type="ECO:0000313" key="3">
    <source>
        <dbReference type="Proteomes" id="UP000324800"/>
    </source>
</evidence>
<feature type="domain" description="Ubiquitin-like" evidence="1">
    <location>
        <begin position="1"/>
        <end position="73"/>
    </location>
</feature>
<proteinExistence type="predicted"/>
<dbReference type="PANTHER" id="PTHR10666">
    <property type="entry name" value="UBIQUITIN"/>
    <property type="match status" value="1"/>
</dbReference>
<dbReference type="InterPro" id="IPR000626">
    <property type="entry name" value="Ubiquitin-like_dom"/>
</dbReference>
<dbReference type="AlphaFoldDB" id="A0A5J4TWT5"/>
<dbReference type="FunFam" id="3.10.20.90:FF:000160">
    <property type="entry name" value="Polyubiquitin-C"/>
    <property type="match status" value="1"/>
</dbReference>
<protein>
    <submittedName>
        <fullName evidence="2">Putative ubiquitin-60S ribosomal protein L40 fusion protein</fullName>
    </submittedName>
</protein>